<organism evidence="1 2">
    <name type="scientific">Rotaria magnacalcarata</name>
    <dbReference type="NCBI Taxonomy" id="392030"/>
    <lineage>
        <taxon>Eukaryota</taxon>
        <taxon>Metazoa</taxon>
        <taxon>Spiralia</taxon>
        <taxon>Gnathifera</taxon>
        <taxon>Rotifera</taxon>
        <taxon>Eurotatoria</taxon>
        <taxon>Bdelloidea</taxon>
        <taxon>Philodinida</taxon>
        <taxon>Philodinidae</taxon>
        <taxon>Rotaria</taxon>
    </lineage>
</organism>
<comment type="caution">
    <text evidence="1">The sequence shown here is derived from an EMBL/GenBank/DDBJ whole genome shotgun (WGS) entry which is preliminary data.</text>
</comment>
<evidence type="ECO:0000313" key="2">
    <source>
        <dbReference type="Proteomes" id="UP000681720"/>
    </source>
</evidence>
<accession>A0A8S2XF06</accession>
<sequence length="52" mass="5331">MIPKATDTDDGDDDGVTCSCATDADNNIRDEQRISTDKNFGGGPIENIGGGG</sequence>
<feature type="non-terminal residue" evidence="1">
    <location>
        <position position="52"/>
    </location>
</feature>
<gene>
    <name evidence="1" type="ORF">GIL414_LOCUS34312</name>
</gene>
<evidence type="ECO:0000313" key="1">
    <source>
        <dbReference type="EMBL" id="CAF4492311.1"/>
    </source>
</evidence>
<protein>
    <submittedName>
        <fullName evidence="1">Uncharacterized protein</fullName>
    </submittedName>
</protein>
<dbReference type="AlphaFoldDB" id="A0A8S2XF06"/>
<dbReference type="EMBL" id="CAJOBJ010078943">
    <property type="protein sequence ID" value="CAF4492311.1"/>
    <property type="molecule type" value="Genomic_DNA"/>
</dbReference>
<proteinExistence type="predicted"/>
<name>A0A8S2XF06_9BILA</name>
<dbReference type="Proteomes" id="UP000681720">
    <property type="component" value="Unassembled WGS sequence"/>
</dbReference>
<reference evidence="1" key="1">
    <citation type="submission" date="2021-02" db="EMBL/GenBank/DDBJ databases">
        <authorList>
            <person name="Nowell W R."/>
        </authorList>
    </citation>
    <scope>NUCLEOTIDE SEQUENCE</scope>
</reference>